<evidence type="ECO:0000313" key="2">
    <source>
        <dbReference type="Proteomes" id="UP000006762"/>
    </source>
</evidence>
<proteinExistence type="predicted"/>
<gene>
    <name evidence="1" type="ORF">B30_01380</name>
</gene>
<keyword evidence="2" id="KW-1185">Reference proteome</keyword>
<dbReference type="Proteomes" id="UP000006762">
    <property type="component" value="Unassembled WGS sequence"/>
</dbReference>
<sequence>MLIICCHIYSAGAYKLSCISGIQSHKLCLACEMDGEIDFLNSHNIMLYAQKFFLMHKMLCWTKLLHKGQSFNVMFLAGALKTSRYFMLCLGRSRAYSMKT</sequence>
<organism evidence="1 2">
    <name type="scientific">Celeribacter baekdonensis B30</name>
    <dbReference type="NCBI Taxonomy" id="1208323"/>
    <lineage>
        <taxon>Bacteria</taxon>
        <taxon>Pseudomonadati</taxon>
        <taxon>Pseudomonadota</taxon>
        <taxon>Alphaproteobacteria</taxon>
        <taxon>Rhodobacterales</taxon>
        <taxon>Roseobacteraceae</taxon>
        <taxon>Celeribacter</taxon>
    </lineage>
</organism>
<reference evidence="1 2" key="1">
    <citation type="submission" date="2012-09" db="EMBL/GenBank/DDBJ databases">
        <title>Celeribacter baekdonensis B30 Genome Sequencing.</title>
        <authorList>
            <person name="Wang W."/>
        </authorList>
    </citation>
    <scope>NUCLEOTIDE SEQUENCE [LARGE SCALE GENOMIC DNA]</scope>
    <source>
        <strain evidence="1 2">B30</strain>
    </source>
</reference>
<dbReference type="EMBL" id="AMRK01000001">
    <property type="protein sequence ID" value="EKE74336.1"/>
    <property type="molecule type" value="Genomic_DNA"/>
</dbReference>
<dbReference type="AlphaFoldDB" id="K2IVD2"/>
<comment type="caution">
    <text evidence="1">The sequence shown here is derived from an EMBL/GenBank/DDBJ whole genome shotgun (WGS) entry which is preliminary data.</text>
</comment>
<accession>K2IVD2</accession>
<evidence type="ECO:0000313" key="1">
    <source>
        <dbReference type="EMBL" id="EKE74336.1"/>
    </source>
</evidence>
<name>K2IVD2_9RHOB</name>
<protein>
    <submittedName>
        <fullName evidence="1">Uncharacterized protein</fullName>
    </submittedName>
</protein>